<dbReference type="Proteomes" id="UP001310890">
    <property type="component" value="Unassembled WGS sequence"/>
</dbReference>
<dbReference type="InterPro" id="IPR015943">
    <property type="entry name" value="WD40/YVTN_repeat-like_dom_sf"/>
</dbReference>
<keyword evidence="2" id="KW-0677">Repeat</keyword>
<dbReference type="InterPro" id="IPR051179">
    <property type="entry name" value="WD_repeat_multifunction"/>
</dbReference>
<evidence type="ECO:0008006" key="7">
    <source>
        <dbReference type="Google" id="ProtNLM"/>
    </source>
</evidence>
<feature type="repeat" description="WD" evidence="3">
    <location>
        <begin position="71"/>
        <end position="104"/>
    </location>
</feature>
<dbReference type="Pfam" id="PF00400">
    <property type="entry name" value="WD40"/>
    <property type="match status" value="4"/>
</dbReference>
<dbReference type="SUPFAM" id="SSF50978">
    <property type="entry name" value="WD40 repeat-like"/>
    <property type="match status" value="1"/>
</dbReference>
<name>A0AAN7TAK2_9PEZI</name>
<dbReference type="PANTHER" id="PTHR19857:SF8">
    <property type="entry name" value="ANGIO-ASSOCIATED MIGRATORY CELL PROTEIN"/>
    <property type="match status" value="1"/>
</dbReference>
<feature type="repeat" description="WD" evidence="3">
    <location>
        <begin position="238"/>
        <end position="271"/>
    </location>
</feature>
<proteinExistence type="predicted"/>
<feature type="region of interest" description="Disordered" evidence="4">
    <location>
        <begin position="118"/>
        <end position="140"/>
    </location>
</feature>
<feature type="compositionally biased region" description="Acidic residues" evidence="4">
    <location>
        <begin position="17"/>
        <end position="36"/>
    </location>
</feature>
<evidence type="ECO:0000256" key="1">
    <source>
        <dbReference type="ARBA" id="ARBA00022574"/>
    </source>
</evidence>
<dbReference type="InterPro" id="IPR001680">
    <property type="entry name" value="WD40_rpt"/>
</dbReference>
<feature type="compositionally biased region" description="Basic and acidic residues" evidence="4">
    <location>
        <begin position="1"/>
        <end position="14"/>
    </location>
</feature>
<dbReference type="PROSITE" id="PS00678">
    <property type="entry name" value="WD_REPEATS_1"/>
    <property type="match status" value="1"/>
</dbReference>
<keyword evidence="1 3" id="KW-0853">WD repeat</keyword>
<dbReference type="AlphaFoldDB" id="A0AAN7TAK2"/>
<evidence type="ECO:0000256" key="4">
    <source>
        <dbReference type="SAM" id="MobiDB-lite"/>
    </source>
</evidence>
<dbReference type="PROSITE" id="PS50294">
    <property type="entry name" value="WD_REPEATS_REGION"/>
    <property type="match status" value="1"/>
</dbReference>
<protein>
    <recommendedName>
        <fullName evidence="7">WD40 repeat-like protein</fullName>
    </recommendedName>
</protein>
<accession>A0AAN7TAK2</accession>
<dbReference type="PANTHER" id="PTHR19857">
    <property type="entry name" value="MITOCHONDRIAL DIVISION PROTEIN 1-RELATED"/>
    <property type="match status" value="1"/>
</dbReference>
<reference evidence="5" key="1">
    <citation type="submission" date="2023-08" db="EMBL/GenBank/DDBJ databases">
        <title>Black Yeasts Isolated from many extreme environments.</title>
        <authorList>
            <person name="Coleine C."/>
            <person name="Stajich J.E."/>
            <person name="Selbmann L."/>
        </authorList>
    </citation>
    <scope>NUCLEOTIDE SEQUENCE</scope>
    <source>
        <strain evidence="5">CCFEE 5401</strain>
    </source>
</reference>
<dbReference type="InterPro" id="IPR019775">
    <property type="entry name" value="WD40_repeat_CS"/>
</dbReference>
<evidence type="ECO:0000313" key="5">
    <source>
        <dbReference type="EMBL" id="KAK5108119.1"/>
    </source>
</evidence>
<organism evidence="5 6">
    <name type="scientific">Meristemomyces frigidus</name>
    <dbReference type="NCBI Taxonomy" id="1508187"/>
    <lineage>
        <taxon>Eukaryota</taxon>
        <taxon>Fungi</taxon>
        <taxon>Dikarya</taxon>
        <taxon>Ascomycota</taxon>
        <taxon>Pezizomycotina</taxon>
        <taxon>Dothideomycetes</taxon>
        <taxon>Dothideomycetidae</taxon>
        <taxon>Mycosphaerellales</taxon>
        <taxon>Teratosphaeriaceae</taxon>
        <taxon>Meristemomyces</taxon>
    </lineage>
</organism>
<comment type="caution">
    <text evidence="5">The sequence shown here is derived from an EMBL/GenBank/DDBJ whole genome shotgun (WGS) entry which is preliminary data.</text>
</comment>
<gene>
    <name evidence="5" type="ORF">LTR62_008773</name>
</gene>
<dbReference type="PROSITE" id="PS50082">
    <property type="entry name" value="WD_REPEATS_2"/>
    <property type="match status" value="2"/>
</dbReference>
<feature type="region of interest" description="Disordered" evidence="4">
    <location>
        <begin position="1"/>
        <end position="53"/>
    </location>
</feature>
<dbReference type="EMBL" id="JAVRRL010000095">
    <property type="protein sequence ID" value="KAK5108119.1"/>
    <property type="molecule type" value="Genomic_DNA"/>
</dbReference>
<dbReference type="InterPro" id="IPR036322">
    <property type="entry name" value="WD40_repeat_dom_sf"/>
</dbReference>
<evidence type="ECO:0000313" key="6">
    <source>
        <dbReference type="Proteomes" id="UP001310890"/>
    </source>
</evidence>
<evidence type="ECO:0000256" key="3">
    <source>
        <dbReference type="PROSITE-ProRule" id="PRU00221"/>
    </source>
</evidence>
<dbReference type="Gene3D" id="2.130.10.10">
    <property type="entry name" value="YVTN repeat-like/Quinoprotein amine dehydrogenase"/>
    <property type="match status" value="1"/>
</dbReference>
<evidence type="ECO:0000256" key="2">
    <source>
        <dbReference type="ARBA" id="ARBA00022737"/>
    </source>
</evidence>
<feature type="compositionally biased region" description="Acidic residues" evidence="4">
    <location>
        <begin position="43"/>
        <end position="53"/>
    </location>
</feature>
<sequence>MADQDMYDHDHNSLTDEQADALIGDDEIDETFEQNDQDAAMDSGDDDDGGDVDLDGPIEEIQLQNDSVAHFDGHKDSVYCIAQHPVHPEIVATGGGDDMAYIWNATPVDPPEAPLLPQSYESNPRPRERRGQPILGELGEQDETVNAITFTLPSGDFVATATLAGKLNVYRTPTSSPSSTSIPLLASAKEVEEINWLLPCPHKQYPNTIAFGATDGSVWVYSINPSDTASPLTIVQTFFLHQAPCTAGAWTPDGKLLATVAEDSSLYVWDVFGEAAAAGVTDPMGGQAIVSLTAEDERFKVEGGLYSAAISPGGGIVAVGGADGQIRIIGLPRLAASANSTAGGKGAGAKAKAGGAKQSAAGSAASAGQAGQILASFKAQADGVETLDFSQPPLTLLAAGSVDGSIILFDAAHNFAVRRNIKEAHEEEAVIKVEFVKTALGRLNERGWLLTSVGNDGVVRRWDVRGGTSAVGLGLVQEWRGHRGGGEGGGILGFVQGGGGKQIVTAGDDGIGLVFAAP</sequence>
<dbReference type="SMART" id="SM00320">
    <property type="entry name" value="WD40"/>
    <property type="match status" value="8"/>
</dbReference>